<feature type="compositionally biased region" description="Pro residues" evidence="1">
    <location>
        <begin position="215"/>
        <end position="224"/>
    </location>
</feature>
<evidence type="ECO:0008006" key="5">
    <source>
        <dbReference type="Google" id="ProtNLM"/>
    </source>
</evidence>
<dbReference type="AlphaFoldDB" id="A0A9Q8ZH78"/>
<dbReference type="EMBL" id="CP089280">
    <property type="protein sequence ID" value="USP81902.1"/>
    <property type="molecule type" value="Genomic_DNA"/>
</dbReference>
<feature type="region of interest" description="Disordered" evidence="1">
    <location>
        <begin position="202"/>
        <end position="224"/>
    </location>
</feature>
<feature type="chain" id="PRO_5040115685" description="Secreted protein" evidence="2">
    <location>
        <begin position="22"/>
        <end position="323"/>
    </location>
</feature>
<keyword evidence="4" id="KW-1185">Reference proteome</keyword>
<evidence type="ECO:0000313" key="4">
    <source>
        <dbReference type="Proteomes" id="UP001056012"/>
    </source>
</evidence>
<reference evidence="3" key="1">
    <citation type="submission" date="2021-12" db="EMBL/GenBank/DDBJ databases">
        <title>Curvularia clavata genome.</title>
        <authorList>
            <person name="Cao Y."/>
        </authorList>
    </citation>
    <scope>NUCLEOTIDE SEQUENCE</scope>
    <source>
        <strain evidence="3">Yc1106</strain>
    </source>
</reference>
<keyword evidence="2" id="KW-0732">Signal</keyword>
<evidence type="ECO:0000313" key="3">
    <source>
        <dbReference type="EMBL" id="USP81902.1"/>
    </source>
</evidence>
<dbReference type="OrthoDB" id="5358886at2759"/>
<dbReference type="Proteomes" id="UP001056012">
    <property type="component" value="Chromosome 7"/>
</dbReference>
<evidence type="ECO:0000256" key="1">
    <source>
        <dbReference type="SAM" id="MobiDB-lite"/>
    </source>
</evidence>
<feature type="signal peptide" evidence="2">
    <location>
        <begin position="1"/>
        <end position="21"/>
    </location>
</feature>
<gene>
    <name evidence="3" type="ORF">yc1106_09176</name>
</gene>
<dbReference type="VEuPathDB" id="FungiDB:yc1106_09176"/>
<accession>A0A9Q8ZH78</accession>
<organism evidence="3 4">
    <name type="scientific">Curvularia clavata</name>
    <dbReference type="NCBI Taxonomy" id="95742"/>
    <lineage>
        <taxon>Eukaryota</taxon>
        <taxon>Fungi</taxon>
        <taxon>Dikarya</taxon>
        <taxon>Ascomycota</taxon>
        <taxon>Pezizomycotina</taxon>
        <taxon>Dothideomycetes</taxon>
        <taxon>Pleosporomycetidae</taxon>
        <taxon>Pleosporales</taxon>
        <taxon>Pleosporineae</taxon>
        <taxon>Pleosporaceae</taxon>
        <taxon>Curvularia</taxon>
    </lineage>
</organism>
<protein>
    <recommendedName>
        <fullName evidence="5">Secreted protein</fullName>
    </recommendedName>
</protein>
<sequence length="323" mass="36904">MRSFTSSFFATVLVTGVTVHAAVKPYIETTPDINTECKTCPRSLCPNKIAYDSDNNFNVTCWTHGTKIMGDDLWLKSEAGCYVTQYDVREYPGDYTTDLKYCGRDSEVQKLTTQDAKLKYKTECRICPEINCDVVSYLNENTDLKLTCWYPDGQLIIDDPYWLKTTNNCYVARKNLYSKPNLDRLDNCGPVPLLEIANHNNENGTSDINKREPSPEPVPVPVPVPEPQGDFSVKYLVNFTIGEEYAYCHTCANATCPTKTTYEFDQEVWLQCYEYDNNLDSWLLTTDFCYVKETDFWQSPGDYYRFPSCGLFNGQPGNGDDDK</sequence>
<name>A0A9Q8ZH78_CURCL</name>
<proteinExistence type="predicted"/>
<evidence type="ECO:0000256" key="2">
    <source>
        <dbReference type="SAM" id="SignalP"/>
    </source>
</evidence>